<evidence type="ECO:0000256" key="2">
    <source>
        <dbReference type="ARBA" id="ARBA00022676"/>
    </source>
</evidence>
<keyword evidence="9" id="KW-1185">Reference proteome</keyword>
<sequence>MEAMLSKHIIMLPFMAQGHLIPFLELAHKILDHNPNFTITIANTPLNINYLRSAIANRPSRIHLKSLSFNSSDHGLPPNSENTDGLSLSQIVTLLHASTALEAPFRRFISDVVSSEGSPRVCIISDVFMGWANGVAKSFGIFHYTFTTCGAYGTAAYCSIWLNFPHRNLVDGGSPEEFVVPGFPESCRFTVMELNQYVRASDGKDEGSRFYQTQISFSLESNGWLCNTVEEVETLGLEVLRNYVKLPVWCIGPLIPSKMLKKNLDSDTSSGISGQRSGKQPGIQLKKCMEWLDSHPTGSVLYISFGSQNTITETQMMELAKGLEESEKPFIWVIRPPIGFDLKGDFRPEWLPSGFEDRIVKQGLVVYEWAPQLEILCHRSTGAFLTHCGWNSVTESLSQGVPLIGWPLAGEQAYNAKMLVEEMGVCVVLTRWVDSRITKEEVSKVINVVLDKSEGGKGEDMRKKAIQLGGLIRGSFEIDTGSSYIAMNDFLTNVLSGFKSVII</sequence>
<dbReference type="OMA" id="GFYGRQI"/>
<dbReference type="InterPro" id="IPR002213">
    <property type="entry name" value="UDP_glucos_trans"/>
</dbReference>
<dbReference type="GO" id="GO:0035251">
    <property type="term" value="F:UDP-glucosyltransferase activity"/>
    <property type="evidence" value="ECO:0000318"/>
    <property type="project" value="GO_Central"/>
</dbReference>
<dbReference type="InterPro" id="IPR035595">
    <property type="entry name" value="UDP_glycos_trans_CS"/>
</dbReference>
<dbReference type="PANTHER" id="PTHR48047">
    <property type="entry name" value="GLYCOSYLTRANSFERASE"/>
    <property type="match status" value="1"/>
</dbReference>
<comment type="similarity">
    <text evidence="1 4">Belongs to the UDP-glycosyltransferase family.</text>
</comment>
<evidence type="ECO:0000313" key="9">
    <source>
        <dbReference type="Proteomes" id="UP000215914"/>
    </source>
</evidence>
<feature type="domain" description="Glycosyltransferase N-terminal" evidence="6">
    <location>
        <begin position="9"/>
        <end position="256"/>
    </location>
</feature>
<gene>
    <name evidence="8" type="primary">GLT3</name>
    <name evidence="8" type="ORF">HannXRQ_Chr10g0300761</name>
    <name evidence="7" type="ORF">HanXRQr2_Chr10g0432861</name>
</gene>
<dbReference type="EC" id="2.4.1.-" evidence="5"/>
<dbReference type="EMBL" id="CM007899">
    <property type="protein sequence ID" value="OTG11620.1"/>
    <property type="molecule type" value="Genomic_DNA"/>
</dbReference>
<dbReference type="FunFam" id="3.40.50.2000:FF:000064">
    <property type="entry name" value="Glycosyltransferase"/>
    <property type="match status" value="1"/>
</dbReference>
<name>A0A251TKL7_HELAN</name>
<dbReference type="AlphaFoldDB" id="A0A251TKL7"/>
<dbReference type="Gramene" id="mRNA:HanXRQr2_Chr10g0432861">
    <property type="protein sequence ID" value="CDS:HanXRQr2_Chr10g0432861.1"/>
    <property type="gene ID" value="HanXRQr2_Chr10g0432861"/>
</dbReference>
<keyword evidence="3 4" id="KW-0808">Transferase</keyword>
<dbReference type="Proteomes" id="UP000215914">
    <property type="component" value="Chromosome 10"/>
</dbReference>
<evidence type="ECO:0000313" key="7">
    <source>
        <dbReference type="EMBL" id="KAF5785791.1"/>
    </source>
</evidence>
<dbReference type="Pfam" id="PF00201">
    <property type="entry name" value="UDPGT"/>
    <property type="match status" value="1"/>
</dbReference>
<dbReference type="InParanoid" id="A0A251TKL7"/>
<evidence type="ECO:0000313" key="8">
    <source>
        <dbReference type="EMBL" id="OTG11620.1"/>
    </source>
</evidence>
<evidence type="ECO:0000256" key="4">
    <source>
        <dbReference type="RuleBase" id="RU003718"/>
    </source>
</evidence>
<dbReference type="Gene3D" id="3.40.50.2000">
    <property type="entry name" value="Glycogen Phosphorylase B"/>
    <property type="match status" value="2"/>
</dbReference>
<dbReference type="OrthoDB" id="5835829at2759"/>
<evidence type="ECO:0000256" key="3">
    <source>
        <dbReference type="ARBA" id="ARBA00022679"/>
    </source>
</evidence>
<evidence type="ECO:0000256" key="1">
    <source>
        <dbReference type="ARBA" id="ARBA00009995"/>
    </source>
</evidence>
<dbReference type="Pfam" id="PF26168">
    <property type="entry name" value="Glyco_transf_N"/>
    <property type="match status" value="1"/>
</dbReference>
<reference evidence="7" key="3">
    <citation type="submission" date="2020-06" db="EMBL/GenBank/DDBJ databases">
        <title>Helianthus annuus Genome sequencing and assembly Release 2.</title>
        <authorList>
            <person name="Gouzy J."/>
            <person name="Langlade N."/>
            <person name="Munos S."/>
        </authorList>
    </citation>
    <scope>NUCLEOTIDE SEQUENCE</scope>
    <source>
        <tissue evidence="7">Leaves</tissue>
    </source>
</reference>
<evidence type="ECO:0000256" key="5">
    <source>
        <dbReference type="RuleBase" id="RU362057"/>
    </source>
</evidence>
<proteinExistence type="inferred from homology"/>
<dbReference type="InterPro" id="IPR058980">
    <property type="entry name" value="Glyco_transf_N"/>
</dbReference>
<reference evidence="7 9" key="1">
    <citation type="journal article" date="2017" name="Nature">
        <title>The sunflower genome provides insights into oil metabolism, flowering and Asterid evolution.</title>
        <authorList>
            <person name="Badouin H."/>
            <person name="Gouzy J."/>
            <person name="Grassa C.J."/>
            <person name="Murat F."/>
            <person name="Staton S.E."/>
            <person name="Cottret L."/>
            <person name="Lelandais-Briere C."/>
            <person name="Owens G.L."/>
            <person name="Carrere S."/>
            <person name="Mayjonade B."/>
            <person name="Legrand L."/>
            <person name="Gill N."/>
            <person name="Kane N.C."/>
            <person name="Bowers J.E."/>
            <person name="Hubner S."/>
            <person name="Bellec A."/>
            <person name="Berard A."/>
            <person name="Berges H."/>
            <person name="Blanchet N."/>
            <person name="Boniface M.C."/>
            <person name="Brunel D."/>
            <person name="Catrice O."/>
            <person name="Chaidir N."/>
            <person name="Claudel C."/>
            <person name="Donnadieu C."/>
            <person name="Faraut T."/>
            <person name="Fievet G."/>
            <person name="Helmstetter N."/>
            <person name="King M."/>
            <person name="Knapp S.J."/>
            <person name="Lai Z."/>
            <person name="Le Paslier M.C."/>
            <person name="Lippi Y."/>
            <person name="Lorenzon L."/>
            <person name="Mandel J.R."/>
            <person name="Marage G."/>
            <person name="Marchand G."/>
            <person name="Marquand E."/>
            <person name="Bret-Mestries E."/>
            <person name="Morien E."/>
            <person name="Nambeesan S."/>
            <person name="Nguyen T."/>
            <person name="Pegot-Espagnet P."/>
            <person name="Pouilly N."/>
            <person name="Raftis F."/>
            <person name="Sallet E."/>
            <person name="Schiex T."/>
            <person name="Thomas J."/>
            <person name="Vandecasteele C."/>
            <person name="Vares D."/>
            <person name="Vear F."/>
            <person name="Vautrin S."/>
            <person name="Crespi M."/>
            <person name="Mangin B."/>
            <person name="Burke J.M."/>
            <person name="Salse J."/>
            <person name="Munos S."/>
            <person name="Vincourt P."/>
            <person name="Rieseberg L.H."/>
            <person name="Langlade N.B."/>
        </authorList>
    </citation>
    <scope>NUCLEOTIDE SEQUENCE [LARGE SCALE GENOMIC DNA]</scope>
    <source>
        <strain evidence="9">cv. SF193</strain>
        <tissue evidence="7">Leaves</tissue>
    </source>
</reference>
<organism evidence="8 9">
    <name type="scientific">Helianthus annuus</name>
    <name type="common">Common sunflower</name>
    <dbReference type="NCBI Taxonomy" id="4232"/>
    <lineage>
        <taxon>Eukaryota</taxon>
        <taxon>Viridiplantae</taxon>
        <taxon>Streptophyta</taxon>
        <taxon>Embryophyta</taxon>
        <taxon>Tracheophyta</taxon>
        <taxon>Spermatophyta</taxon>
        <taxon>Magnoliopsida</taxon>
        <taxon>eudicotyledons</taxon>
        <taxon>Gunneridae</taxon>
        <taxon>Pentapetalae</taxon>
        <taxon>asterids</taxon>
        <taxon>campanulids</taxon>
        <taxon>Asterales</taxon>
        <taxon>Asteraceae</taxon>
        <taxon>Asteroideae</taxon>
        <taxon>Heliantheae alliance</taxon>
        <taxon>Heliantheae</taxon>
        <taxon>Helianthus</taxon>
    </lineage>
</organism>
<dbReference type="CDD" id="cd03784">
    <property type="entry name" value="GT1_Gtf-like"/>
    <property type="match status" value="1"/>
</dbReference>
<accession>A0A251TKL7</accession>
<dbReference type="FunFam" id="3.40.50.2000:FF:000103">
    <property type="entry name" value="Glycosyltransferase"/>
    <property type="match status" value="1"/>
</dbReference>
<dbReference type="PROSITE" id="PS00375">
    <property type="entry name" value="UDPGT"/>
    <property type="match status" value="1"/>
</dbReference>
<dbReference type="STRING" id="4232.A0A251TKL7"/>
<protein>
    <recommendedName>
        <fullName evidence="5">Glycosyltransferase</fullName>
        <ecNumber evidence="5">2.4.1.-</ecNumber>
    </recommendedName>
</protein>
<dbReference type="PANTHER" id="PTHR48047:SF107">
    <property type="entry name" value="UDP-GLYCOSYLTRANSFERASE 92A1-LIKE"/>
    <property type="match status" value="1"/>
</dbReference>
<dbReference type="SUPFAM" id="SSF53756">
    <property type="entry name" value="UDP-Glycosyltransferase/glycogen phosphorylase"/>
    <property type="match status" value="1"/>
</dbReference>
<keyword evidence="2 4" id="KW-0328">Glycosyltransferase</keyword>
<reference evidence="8" key="2">
    <citation type="submission" date="2017-02" db="EMBL/GenBank/DDBJ databases">
        <title>Sunflower complete genome.</title>
        <authorList>
            <person name="Langlade N."/>
            <person name="Munos S."/>
        </authorList>
    </citation>
    <scope>NUCLEOTIDE SEQUENCE [LARGE SCALE GENOMIC DNA]</scope>
    <source>
        <tissue evidence="8">Leaves</tissue>
    </source>
</reference>
<dbReference type="EMBL" id="MNCJ02000325">
    <property type="protein sequence ID" value="KAF5785791.1"/>
    <property type="molecule type" value="Genomic_DNA"/>
</dbReference>
<evidence type="ECO:0000259" key="6">
    <source>
        <dbReference type="Pfam" id="PF26168"/>
    </source>
</evidence>